<dbReference type="PRINTS" id="PR00315">
    <property type="entry name" value="ELONGATNFCT"/>
</dbReference>
<dbReference type="Gene3D" id="3.30.70.240">
    <property type="match status" value="1"/>
</dbReference>
<dbReference type="InterPro" id="IPR009022">
    <property type="entry name" value="EFG_III"/>
</dbReference>
<dbReference type="Gene3D" id="2.40.30.10">
    <property type="entry name" value="Translation factors"/>
    <property type="match status" value="1"/>
</dbReference>
<dbReference type="NCBIfam" id="NF009379">
    <property type="entry name" value="PRK12740.1-3"/>
    <property type="match status" value="1"/>
</dbReference>
<dbReference type="InterPro" id="IPR035647">
    <property type="entry name" value="EFG_III/V"/>
</dbReference>
<dbReference type="InterPro" id="IPR004540">
    <property type="entry name" value="Transl_elong_EFG/EF2"/>
</dbReference>
<dbReference type="Gene3D" id="3.30.70.870">
    <property type="entry name" value="Elongation Factor G (Translational Gtpase), domain 3"/>
    <property type="match status" value="1"/>
</dbReference>
<dbReference type="SMART" id="SM00838">
    <property type="entry name" value="EFG_C"/>
    <property type="match status" value="1"/>
</dbReference>
<dbReference type="PANTHER" id="PTHR43261">
    <property type="entry name" value="TRANSLATION ELONGATION FACTOR G-RELATED"/>
    <property type="match status" value="1"/>
</dbReference>
<dbReference type="InterPro" id="IPR000795">
    <property type="entry name" value="T_Tr_GTP-bd_dom"/>
</dbReference>
<keyword evidence="6" id="KW-0963">Cytoplasm</keyword>
<dbReference type="SUPFAM" id="SSF50447">
    <property type="entry name" value="Translation proteins"/>
    <property type="match status" value="1"/>
</dbReference>
<evidence type="ECO:0000256" key="6">
    <source>
        <dbReference type="HAMAP-Rule" id="MF_00054"/>
    </source>
</evidence>
<dbReference type="InterPro" id="IPR000640">
    <property type="entry name" value="EFG_V-like"/>
</dbReference>
<dbReference type="PROSITE" id="PS00301">
    <property type="entry name" value="G_TR_1"/>
    <property type="match status" value="1"/>
</dbReference>
<evidence type="ECO:0000313" key="10">
    <source>
        <dbReference type="Proteomes" id="UP000034661"/>
    </source>
</evidence>
<dbReference type="CDD" id="cd16262">
    <property type="entry name" value="EFG_III"/>
    <property type="match status" value="1"/>
</dbReference>
<dbReference type="InterPro" id="IPR009000">
    <property type="entry name" value="Transl_B-barrel_sf"/>
</dbReference>
<dbReference type="CDD" id="cd03713">
    <property type="entry name" value="EFG_mtEFG_C"/>
    <property type="match status" value="1"/>
</dbReference>
<dbReference type="FunFam" id="3.30.70.870:FF:000001">
    <property type="entry name" value="Elongation factor G"/>
    <property type="match status" value="1"/>
</dbReference>
<dbReference type="InterPro" id="IPR005225">
    <property type="entry name" value="Small_GTP-bd"/>
</dbReference>
<dbReference type="GO" id="GO:0005737">
    <property type="term" value="C:cytoplasm"/>
    <property type="evidence" value="ECO:0007669"/>
    <property type="project" value="UniProtKB-SubCell"/>
</dbReference>
<dbReference type="PANTHER" id="PTHR43261:SF1">
    <property type="entry name" value="RIBOSOME-RELEASING FACTOR 2, MITOCHONDRIAL"/>
    <property type="match status" value="1"/>
</dbReference>
<dbReference type="FunFam" id="2.40.30.10:FF:000006">
    <property type="entry name" value="Elongation factor G"/>
    <property type="match status" value="1"/>
</dbReference>
<evidence type="ECO:0000259" key="8">
    <source>
        <dbReference type="PROSITE" id="PS51722"/>
    </source>
</evidence>
<dbReference type="InterPro" id="IPR031157">
    <property type="entry name" value="G_TR_CS"/>
</dbReference>
<dbReference type="Pfam" id="PF14492">
    <property type="entry name" value="EFG_III"/>
    <property type="match status" value="1"/>
</dbReference>
<dbReference type="Pfam" id="PF00009">
    <property type="entry name" value="GTP_EFTU"/>
    <property type="match status" value="1"/>
</dbReference>
<dbReference type="FunFam" id="3.30.70.240:FF:000001">
    <property type="entry name" value="Elongation factor G"/>
    <property type="match status" value="1"/>
</dbReference>
<accession>A0A0G1UNS9</accession>
<organism evidence="9 10">
    <name type="scientific">Candidatus Gottesmanbacteria bacterium GW2011_GWA1_48_13</name>
    <dbReference type="NCBI Taxonomy" id="1618439"/>
    <lineage>
        <taxon>Bacteria</taxon>
        <taxon>Candidatus Gottesmaniibacteriota</taxon>
    </lineage>
</organism>
<dbReference type="NCBIfam" id="NF009891">
    <property type="entry name" value="PRK13351.1-1"/>
    <property type="match status" value="1"/>
</dbReference>
<evidence type="ECO:0000256" key="5">
    <source>
        <dbReference type="ARBA" id="ARBA00023134"/>
    </source>
</evidence>
<dbReference type="InterPro" id="IPR053905">
    <property type="entry name" value="EF-G-like_DII"/>
</dbReference>
<dbReference type="InterPro" id="IPR005517">
    <property type="entry name" value="Transl_elong_EFG/EF2_IV"/>
</dbReference>
<comment type="function">
    <text evidence="6">Catalyzes the GTP-dependent ribosomal translocation step during translation elongation. During this step, the ribosome changes from the pre-translocational (PRE) to the post-translocational (POST) state as the newly formed A-site-bound peptidyl-tRNA and P-site-bound deacylated tRNA move to the P and E sites, respectively. Catalyzes the coordinated movement of the two tRNA molecules, the mRNA and conformational changes in the ribosome.</text>
</comment>
<evidence type="ECO:0000256" key="4">
    <source>
        <dbReference type="ARBA" id="ARBA00022917"/>
    </source>
</evidence>
<keyword evidence="4 6" id="KW-0648">Protein biosynthesis</keyword>
<dbReference type="Gene3D" id="3.40.50.300">
    <property type="entry name" value="P-loop containing nucleotide triphosphate hydrolases"/>
    <property type="match status" value="1"/>
</dbReference>
<dbReference type="Pfam" id="PF00679">
    <property type="entry name" value="EFG_C"/>
    <property type="match status" value="1"/>
</dbReference>
<evidence type="ECO:0000313" key="9">
    <source>
        <dbReference type="EMBL" id="KKU95892.1"/>
    </source>
</evidence>
<dbReference type="Proteomes" id="UP000034661">
    <property type="component" value="Unassembled WGS sequence"/>
</dbReference>
<dbReference type="EMBL" id="LCPJ01000007">
    <property type="protein sequence ID" value="KKU95892.1"/>
    <property type="molecule type" value="Genomic_DNA"/>
</dbReference>
<dbReference type="CDD" id="cd01434">
    <property type="entry name" value="EFG_mtEFG1_IV"/>
    <property type="match status" value="1"/>
</dbReference>
<dbReference type="Pfam" id="PF03764">
    <property type="entry name" value="EFG_IV"/>
    <property type="match status" value="1"/>
</dbReference>
<gene>
    <name evidence="6" type="primary">fusA</name>
    <name evidence="9" type="ORF">UY27_C0007G0060</name>
</gene>
<proteinExistence type="inferred from homology"/>
<feature type="binding site" evidence="6">
    <location>
        <begin position="160"/>
        <end position="163"/>
    </location>
    <ligand>
        <name>GTP</name>
        <dbReference type="ChEBI" id="CHEBI:37565"/>
    </ligand>
</feature>
<evidence type="ECO:0000256" key="3">
    <source>
        <dbReference type="ARBA" id="ARBA00022768"/>
    </source>
</evidence>
<evidence type="ECO:0000256" key="7">
    <source>
        <dbReference type="NCBIfam" id="TIGR00484"/>
    </source>
</evidence>
<dbReference type="Pfam" id="PF22042">
    <property type="entry name" value="EF-G_D2"/>
    <property type="match status" value="1"/>
</dbReference>
<dbReference type="NCBIfam" id="NF009381">
    <property type="entry name" value="PRK12740.1-5"/>
    <property type="match status" value="1"/>
</dbReference>
<dbReference type="GO" id="GO:0003746">
    <property type="term" value="F:translation elongation factor activity"/>
    <property type="evidence" value="ECO:0007669"/>
    <property type="project" value="UniProtKB-UniRule"/>
</dbReference>
<dbReference type="NCBIfam" id="TIGR00231">
    <property type="entry name" value="small_GTP"/>
    <property type="match status" value="1"/>
</dbReference>
<dbReference type="InterPro" id="IPR014721">
    <property type="entry name" value="Ribsml_uS5_D2-typ_fold_subgr"/>
</dbReference>
<dbReference type="GO" id="GO:0003924">
    <property type="term" value="F:GTPase activity"/>
    <property type="evidence" value="ECO:0007669"/>
    <property type="project" value="InterPro"/>
</dbReference>
<dbReference type="InterPro" id="IPR047872">
    <property type="entry name" value="EFG_IV"/>
</dbReference>
<dbReference type="FunFam" id="3.40.50.300:FF:000029">
    <property type="entry name" value="Elongation factor G"/>
    <property type="match status" value="1"/>
</dbReference>
<sequence>MAVSPVRGSFLFYNELMATPQTQLTEKRDVTLDKVRNIGIIAHIDAGKTTTTERILFYTGRSYKIGDIDEGTTQMDWMEQERERGITIMSAATTTFWKGYRFNIIDTPGHVDFTAEVERSLRVLDGGITVLDAEEGVQSQSETVWHQADKYNVPRICFINKMDKIGADFRATITSIEERLGARCAIMVVPIGREHEFKGLIDLLTRTGYVWNSDDLGSHPEEVPIPDELKEEVEASRRAIVERISETDDVLIEKFLSGEEPTIEELKAALRRAVIAYKLVPIYCGTSLRNKGVQPLLDAVVDYLPSPLDLPAVTGTHPKTGEKEERKRVNEDPFSGLAFKIQIDPHVGKLTYVRIYSGKLTSGSYTYNSSKGATERVGRLLLMHANQREEIKEAYAGEIVAVVGFKDTGTGDTLCETEKPIVLEKITFPDPVISLAIEPKTKNDQEKMGYALQRLAEEDPTFKIKSNLETNQTIIWGMGELHLEILVDRMKREFKVEANVGAPQVAYKETIKIEAEGEGKYIRQSGGRGQYGHCFLRLEPKARGEGFEFIDAIKGGAIPKEFISPIEKGVKEAMENGVVAGYPMVDMAVELYDGTFHEVDSSEIAFKIAGSMAFQNGAKQAQPTILEPIMKVEVTTPDEFMGDIIGDLGAKRAQIQNTHKRGFVTVIVALVPLAELSGYATTIRSMSKGRATYYMEPSHYEEVPRNIQEKIIAKNV</sequence>
<feature type="binding site" evidence="6">
    <location>
        <begin position="42"/>
        <end position="49"/>
    </location>
    <ligand>
        <name>GTP</name>
        <dbReference type="ChEBI" id="CHEBI:37565"/>
    </ligand>
</feature>
<dbReference type="GO" id="GO:0032790">
    <property type="term" value="P:ribosome disassembly"/>
    <property type="evidence" value="ECO:0007669"/>
    <property type="project" value="TreeGrafter"/>
</dbReference>
<dbReference type="CDD" id="cd04088">
    <property type="entry name" value="EFG_mtEFG_II"/>
    <property type="match status" value="1"/>
</dbReference>
<dbReference type="SUPFAM" id="SSF52540">
    <property type="entry name" value="P-loop containing nucleoside triphosphate hydrolases"/>
    <property type="match status" value="1"/>
</dbReference>
<evidence type="ECO:0000256" key="1">
    <source>
        <dbReference type="ARBA" id="ARBA00005870"/>
    </source>
</evidence>
<feature type="domain" description="Tr-type G" evidence="8">
    <location>
        <begin position="33"/>
        <end position="308"/>
    </location>
</feature>
<dbReference type="HAMAP" id="MF_00054_B">
    <property type="entry name" value="EF_G_EF_2_B"/>
    <property type="match status" value="1"/>
</dbReference>
<dbReference type="CDD" id="cd01886">
    <property type="entry name" value="EF-G"/>
    <property type="match status" value="1"/>
</dbReference>
<dbReference type="FunFam" id="3.30.230.10:FF:000003">
    <property type="entry name" value="Elongation factor G"/>
    <property type="match status" value="1"/>
</dbReference>
<dbReference type="InterPro" id="IPR020568">
    <property type="entry name" value="Ribosomal_Su5_D2-typ_SF"/>
</dbReference>
<dbReference type="SMART" id="SM00889">
    <property type="entry name" value="EFG_IV"/>
    <property type="match status" value="1"/>
</dbReference>
<comment type="subcellular location">
    <subcellularLocation>
        <location evidence="6">Cytoplasm</location>
    </subcellularLocation>
</comment>
<keyword evidence="5 6" id="KW-0342">GTP-binding</keyword>
<name>A0A0G1UNS9_9BACT</name>
<dbReference type="NCBIfam" id="TIGR00484">
    <property type="entry name" value="EF-G"/>
    <property type="match status" value="1"/>
</dbReference>
<keyword evidence="2 6" id="KW-0547">Nucleotide-binding</keyword>
<dbReference type="InterPro" id="IPR027417">
    <property type="entry name" value="P-loop_NTPase"/>
</dbReference>
<comment type="caution">
    <text evidence="9">The sequence shown here is derived from an EMBL/GenBank/DDBJ whole genome shotgun (WGS) entry which is preliminary data.</text>
</comment>
<evidence type="ECO:0000256" key="2">
    <source>
        <dbReference type="ARBA" id="ARBA00022741"/>
    </source>
</evidence>
<dbReference type="Gene3D" id="3.30.230.10">
    <property type="match status" value="1"/>
</dbReference>
<dbReference type="SUPFAM" id="SSF54211">
    <property type="entry name" value="Ribosomal protein S5 domain 2-like"/>
    <property type="match status" value="1"/>
</dbReference>
<reference evidence="9 10" key="1">
    <citation type="journal article" date="2015" name="Nature">
        <title>rRNA introns, odd ribosomes, and small enigmatic genomes across a large radiation of phyla.</title>
        <authorList>
            <person name="Brown C.T."/>
            <person name="Hug L.A."/>
            <person name="Thomas B.C."/>
            <person name="Sharon I."/>
            <person name="Castelle C.J."/>
            <person name="Singh A."/>
            <person name="Wilkins M.J."/>
            <person name="Williams K.H."/>
            <person name="Banfield J.F."/>
        </authorList>
    </citation>
    <scope>NUCLEOTIDE SEQUENCE [LARGE SCALE GENOMIC DNA]</scope>
</reference>
<dbReference type="PATRIC" id="fig|1618439.3.peg.277"/>
<protein>
    <recommendedName>
        <fullName evidence="6 7">Elongation factor G</fullName>
        <shortName evidence="6">EF-G</shortName>
    </recommendedName>
</protein>
<dbReference type="SUPFAM" id="SSF54980">
    <property type="entry name" value="EF-G C-terminal domain-like"/>
    <property type="match status" value="2"/>
</dbReference>
<keyword evidence="3 6" id="KW-0251">Elongation factor</keyword>
<comment type="similarity">
    <text evidence="1 6">Belongs to the TRAFAC class translation factor GTPase superfamily. Classic translation factor GTPase family. EF-G/EF-2 subfamily.</text>
</comment>
<feature type="binding site" evidence="6">
    <location>
        <begin position="106"/>
        <end position="110"/>
    </location>
    <ligand>
        <name>GTP</name>
        <dbReference type="ChEBI" id="CHEBI:37565"/>
    </ligand>
</feature>
<dbReference type="AlphaFoldDB" id="A0A0G1UNS9"/>
<dbReference type="InterPro" id="IPR041095">
    <property type="entry name" value="EFG_II"/>
</dbReference>
<dbReference type="PROSITE" id="PS51722">
    <property type="entry name" value="G_TR_2"/>
    <property type="match status" value="1"/>
</dbReference>
<dbReference type="InterPro" id="IPR035649">
    <property type="entry name" value="EFG_V"/>
</dbReference>
<dbReference type="GO" id="GO:0005525">
    <property type="term" value="F:GTP binding"/>
    <property type="evidence" value="ECO:0007669"/>
    <property type="project" value="UniProtKB-UniRule"/>
</dbReference>